<gene>
    <name evidence="3" type="ORF">NCTC12078_00087</name>
</gene>
<dbReference type="Pfam" id="PF08327">
    <property type="entry name" value="AHSA1"/>
    <property type="match status" value="1"/>
</dbReference>
<evidence type="ECO:0000259" key="2">
    <source>
        <dbReference type="Pfam" id="PF08327"/>
    </source>
</evidence>
<reference evidence="3 4" key="1">
    <citation type="submission" date="2019-02" db="EMBL/GenBank/DDBJ databases">
        <authorList>
            <consortium name="Pathogen Informatics"/>
        </authorList>
    </citation>
    <scope>NUCLEOTIDE SEQUENCE [LARGE SCALE GENOMIC DNA]</scope>
    <source>
        <strain evidence="3 4">3012STDY6944375</strain>
    </source>
</reference>
<dbReference type="SUPFAM" id="SSF55961">
    <property type="entry name" value="Bet v1-like"/>
    <property type="match status" value="1"/>
</dbReference>
<dbReference type="InterPro" id="IPR013538">
    <property type="entry name" value="ASHA1/2-like_C"/>
</dbReference>
<name>A0A4V6ID49_9FLAO</name>
<evidence type="ECO:0000313" key="4">
    <source>
        <dbReference type="Proteomes" id="UP000290013"/>
    </source>
</evidence>
<accession>A0A4V6ID49</accession>
<dbReference type="Gene3D" id="3.30.530.20">
    <property type="match status" value="1"/>
</dbReference>
<dbReference type="EMBL" id="LR215974">
    <property type="protein sequence ID" value="VFB02114.1"/>
    <property type="molecule type" value="Genomic_DNA"/>
</dbReference>
<feature type="domain" description="Activator of Hsp90 ATPase homologue 1/2-like C-terminal" evidence="2">
    <location>
        <begin position="11"/>
        <end position="131"/>
    </location>
</feature>
<sequence length="142" mass="16728">MKKLHYEIKINAEPEKVWTTLWEDMHYRQWSSAFCKGSFYQGTLDEGSTVKFFDPENNGMFSRVIKNVPNREMVFLHQGEIHDGIEIPQDWENATESYILEETENETVLKVVVNSSEEFENFFEEAFPRALQNVKNLAENQL</sequence>
<organism evidence="3 4">
    <name type="scientific">Chryseobacterium taihuense</name>
    <dbReference type="NCBI Taxonomy" id="1141221"/>
    <lineage>
        <taxon>Bacteria</taxon>
        <taxon>Pseudomonadati</taxon>
        <taxon>Bacteroidota</taxon>
        <taxon>Flavobacteriia</taxon>
        <taxon>Flavobacteriales</taxon>
        <taxon>Weeksellaceae</taxon>
        <taxon>Chryseobacterium group</taxon>
        <taxon>Chryseobacterium</taxon>
    </lineage>
</organism>
<dbReference type="RefSeq" id="WP_130913028.1">
    <property type="nucleotide sequence ID" value="NZ_LR215974.1"/>
</dbReference>
<evidence type="ECO:0000313" key="3">
    <source>
        <dbReference type="EMBL" id="VFB02114.1"/>
    </source>
</evidence>
<protein>
    <submittedName>
        <fullName evidence="3">Activator of Hsp90 ATPase homolog 1-like protein</fullName>
    </submittedName>
</protein>
<dbReference type="InterPro" id="IPR023393">
    <property type="entry name" value="START-like_dom_sf"/>
</dbReference>
<dbReference type="AlphaFoldDB" id="A0A4V6ID49"/>
<dbReference type="KEGG" id="ctai:NCTC12078_00087"/>
<dbReference type="Proteomes" id="UP000290013">
    <property type="component" value="Chromosome"/>
</dbReference>
<comment type="similarity">
    <text evidence="1">Belongs to the AHA1 family.</text>
</comment>
<proteinExistence type="inferred from homology"/>
<evidence type="ECO:0000256" key="1">
    <source>
        <dbReference type="ARBA" id="ARBA00006817"/>
    </source>
</evidence>